<dbReference type="Gene3D" id="3.40.50.300">
    <property type="entry name" value="P-loop containing nucleotide triphosphate hydrolases"/>
    <property type="match status" value="1"/>
</dbReference>
<accession>A0ABR3J9B5</accession>
<proteinExistence type="predicted"/>
<reference evidence="2" key="1">
    <citation type="submission" date="2024-06" db="EMBL/GenBank/DDBJ databases">
        <title>Multi-omics analyses provide insights into the biosynthesis of the anticancer antibiotic pleurotin in Hohenbuehelia grisea.</title>
        <authorList>
            <person name="Weaver J.A."/>
            <person name="Alberti F."/>
        </authorList>
    </citation>
    <scope>NUCLEOTIDE SEQUENCE [LARGE SCALE GENOMIC DNA]</scope>
    <source>
        <strain evidence="2">T-177</strain>
    </source>
</reference>
<sequence>MDNLIIYAHFDLCVVLQSQEPHSADPSLSHSLNTATLHTHLLTSTAHQAPNSNSTKLVPIRFETGDEAVLNGFEFEAYEKPLPLDDNRELPAVTDGIMNDCPRFRILVIGKSDFGKSSLINKAFGVDQASVSEVALGRSDINFEITRNRAGCFVCVCFE</sequence>
<keyword evidence="2" id="KW-1185">Reference proteome</keyword>
<evidence type="ECO:0000313" key="1">
    <source>
        <dbReference type="EMBL" id="KAL0952265.1"/>
    </source>
</evidence>
<dbReference type="SUPFAM" id="SSF52540">
    <property type="entry name" value="P-loop containing nucleoside triphosphate hydrolases"/>
    <property type="match status" value="1"/>
</dbReference>
<dbReference type="InterPro" id="IPR027417">
    <property type="entry name" value="P-loop_NTPase"/>
</dbReference>
<comment type="caution">
    <text evidence="1">The sequence shown here is derived from an EMBL/GenBank/DDBJ whole genome shotgun (WGS) entry which is preliminary data.</text>
</comment>
<dbReference type="Proteomes" id="UP001556367">
    <property type="component" value="Unassembled WGS sequence"/>
</dbReference>
<evidence type="ECO:0000313" key="2">
    <source>
        <dbReference type="Proteomes" id="UP001556367"/>
    </source>
</evidence>
<evidence type="ECO:0008006" key="3">
    <source>
        <dbReference type="Google" id="ProtNLM"/>
    </source>
</evidence>
<gene>
    <name evidence="1" type="ORF">HGRIS_006555</name>
</gene>
<organism evidence="1 2">
    <name type="scientific">Hohenbuehelia grisea</name>
    <dbReference type="NCBI Taxonomy" id="104357"/>
    <lineage>
        <taxon>Eukaryota</taxon>
        <taxon>Fungi</taxon>
        <taxon>Dikarya</taxon>
        <taxon>Basidiomycota</taxon>
        <taxon>Agaricomycotina</taxon>
        <taxon>Agaricomycetes</taxon>
        <taxon>Agaricomycetidae</taxon>
        <taxon>Agaricales</taxon>
        <taxon>Pleurotineae</taxon>
        <taxon>Pleurotaceae</taxon>
        <taxon>Hohenbuehelia</taxon>
    </lineage>
</organism>
<dbReference type="EMBL" id="JASNQZ010000010">
    <property type="protein sequence ID" value="KAL0952265.1"/>
    <property type="molecule type" value="Genomic_DNA"/>
</dbReference>
<name>A0ABR3J9B5_9AGAR</name>
<protein>
    <recommendedName>
        <fullName evidence="3">G domain-containing protein</fullName>
    </recommendedName>
</protein>